<feature type="domain" description="DUF7933" evidence="3">
    <location>
        <begin position="1025"/>
        <end position="1146"/>
    </location>
</feature>
<organism evidence="4 5">
    <name type="scientific">Corallococcus caeni</name>
    <dbReference type="NCBI Taxonomy" id="3082388"/>
    <lineage>
        <taxon>Bacteria</taxon>
        <taxon>Pseudomonadati</taxon>
        <taxon>Myxococcota</taxon>
        <taxon>Myxococcia</taxon>
        <taxon>Myxococcales</taxon>
        <taxon>Cystobacterineae</taxon>
        <taxon>Myxococcaceae</taxon>
        <taxon>Corallococcus</taxon>
    </lineage>
</organism>
<evidence type="ECO:0000256" key="1">
    <source>
        <dbReference type="ARBA" id="ARBA00005445"/>
    </source>
</evidence>
<keyword evidence="2" id="KW-0732">Signal</keyword>
<feature type="domain" description="DUF7933" evidence="3">
    <location>
        <begin position="262"/>
        <end position="381"/>
    </location>
</feature>
<dbReference type="PANTHER" id="PTHR34819:SF5">
    <property type="entry name" value="CONSERVED REPEAT DOMAIN PROTEIN"/>
    <property type="match status" value="1"/>
</dbReference>
<dbReference type="Pfam" id="PF25564">
    <property type="entry name" value="DUF7933"/>
    <property type="match status" value="8"/>
</dbReference>
<keyword evidence="5" id="KW-1185">Reference proteome</keyword>
<protein>
    <recommendedName>
        <fullName evidence="3">DUF7933 domain-containing protein</fullName>
    </recommendedName>
</protein>
<evidence type="ECO:0000313" key="5">
    <source>
        <dbReference type="Proteomes" id="UP001342631"/>
    </source>
</evidence>
<dbReference type="Pfam" id="PF11999">
    <property type="entry name" value="Ice_binding"/>
    <property type="match status" value="1"/>
</dbReference>
<feature type="domain" description="DUF7933" evidence="3">
    <location>
        <begin position="515"/>
        <end position="634"/>
    </location>
</feature>
<dbReference type="PANTHER" id="PTHR34819">
    <property type="entry name" value="LARGE CYSTEINE-RICH PERIPLASMIC PROTEIN OMCB"/>
    <property type="match status" value="1"/>
</dbReference>
<dbReference type="InterPro" id="IPR057693">
    <property type="entry name" value="DUF7933"/>
</dbReference>
<evidence type="ECO:0000313" key="4">
    <source>
        <dbReference type="EMBL" id="GMU04159.1"/>
    </source>
</evidence>
<dbReference type="InterPro" id="IPR021884">
    <property type="entry name" value="Ice-bd_prot"/>
</dbReference>
<feature type="domain" description="DUF7933" evidence="3">
    <location>
        <begin position="769"/>
        <end position="888"/>
    </location>
</feature>
<dbReference type="Proteomes" id="UP001342631">
    <property type="component" value="Unassembled WGS sequence"/>
</dbReference>
<gene>
    <name evidence="4" type="ORF">ASNO1_04110</name>
</gene>
<evidence type="ECO:0000259" key="3">
    <source>
        <dbReference type="Pfam" id="PF25564"/>
    </source>
</evidence>
<proteinExistence type="inferred from homology"/>
<reference evidence="4 5" key="1">
    <citation type="journal article" date="2024" name="Arch. Microbiol.">
        <title>Corallococcus caeni sp. nov., a novel myxobacterium isolated from activated sludge.</title>
        <authorList>
            <person name="Tomita S."/>
            <person name="Nakai R."/>
            <person name="Kuroda K."/>
            <person name="Kurashita H."/>
            <person name="Hatamoto M."/>
            <person name="Yamaguchi T."/>
            <person name="Narihiro T."/>
        </authorList>
    </citation>
    <scope>NUCLEOTIDE SEQUENCE [LARGE SCALE GENOMIC DNA]</scope>
    <source>
        <strain evidence="4 5">NO1</strain>
    </source>
</reference>
<feature type="domain" description="DUF7933" evidence="3">
    <location>
        <begin position="1154"/>
        <end position="1275"/>
    </location>
</feature>
<accession>A0ABQ6QJE8</accession>
<dbReference type="InterPro" id="IPR051172">
    <property type="entry name" value="Chlamydia_OmcB"/>
</dbReference>
<dbReference type="EMBL" id="BTTX01000001">
    <property type="protein sequence ID" value="GMU04159.1"/>
    <property type="molecule type" value="Genomic_DNA"/>
</dbReference>
<feature type="domain" description="DUF7933" evidence="3">
    <location>
        <begin position="642"/>
        <end position="761"/>
    </location>
</feature>
<feature type="domain" description="DUF7933" evidence="3">
    <location>
        <begin position="895"/>
        <end position="1014"/>
    </location>
</feature>
<evidence type="ECO:0000256" key="2">
    <source>
        <dbReference type="ARBA" id="ARBA00022729"/>
    </source>
</evidence>
<sequence length="1276" mass="122048">MTQARTGGGLFSRLASIVLTLALLPACGSVREGHEGEQIGVSEAAVATAPSLGTAQSFAVLGASTVTNTGPTVVTGDLGVSPGTAITGFPPGIVVGGTIHAADAVAAQAQSDTTTAYNNLAGQPCDFTLPSAELGGLTLAPGVYCFGSASAQLTGALTLDAMGNPNAVWVFKIASTLTTASNSSVLLINGAQACNVFWQVGSSATIGTGSTFVGNILALTSITLTTDATVAGRALARNGAVTLDSNEVTISSCAGPVTPLPPTLGKAFSPATINAGGISTLTITLSNPDPTVATLTSPLVDTLPAGVTVAGPATTTCGGVVTTTASSVTLTGGAIPANGSCTVTVPVTAAAGGNYINSLAAGALQTGNGNNAAPAAATLTVTQPAIAPTVGKAFSPATINAGGSSTLTITLSNASATPAVLTAPLVDTLPAGVTVSGPATTTCGGVVTTTASSVTLTGGAIPANGSCTVTVPVTAAAGGNYINSIAAGALQTGNGSNAAPAIATLTVNAPAGGAPTLGKAFSPATINAGGVSILTITLSNTSATPAVLTAPLVDTLPAGVTVAGPATTTCGGVVTTTASTVTLTGGTIPANGSCTVTVPVTAPAGGSFVNSLPAGALVTGNGSNAAPAIATLTVNPPVGGTPTLGKAFSPATINAGGVSILTITLSNTSATPAVLTAPLVDTLPAGVTVAGPATTTCNGTVTTTASTVTLTGGTIPANGSCTVTVPVTAPAGGSFINALAAGALQTNQGNNAAPVIATLTVNAPAGGAPTLGKAFSPATISPGGISTLTITLSNTSATPAVLTAPLVDTLPAGVTVAGPATTTCGGTVTTTASTVTLTGGTIPANGSCTVTVPVTAPAGGNYINSLAAGALQTGNGSNTAPAIATLTVTIPSAVTLGKAFSPATIKAGGTSTLTITLSNFNNAMPAILTAPLVDTLPAGVTVAGPGSTTCGGLVTTTASTVTLTGGAIPANGSCTVTVPVTAPVAGNYVNALLAGDLRTNQGNNAAPAVATLTVVPMQGGGGKAPTVQKSFNPSTIGTGGVSTLIITLTNPNATPAVLTAPLKDVLPDGLYVHGKANNTCGGVVTATPGSSLVVLTGGAIPANGSCTVTVDVTAKKEGSYCNVIPKGALQTDKGSNMAPAEATLTVKQGMKVPPRLAKSFSPSSIKQGKTSLLTITLSNPNGKPASLTSSLDDVFPDGMIAAGNATTTCGGSLMAYWGSSKVVMWGGSIPANGSCTVKVEVTTDCKGQFRNKIHAGALETNLGSNPYPAEATLTVN</sequence>
<comment type="similarity">
    <text evidence="1">Belongs to the ice-binding protein family.</text>
</comment>
<comment type="caution">
    <text evidence="4">The sequence shown here is derived from an EMBL/GenBank/DDBJ whole genome shotgun (WGS) entry which is preliminary data.</text>
</comment>
<feature type="domain" description="DUF7933" evidence="3">
    <location>
        <begin position="388"/>
        <end position="507"/>
    </location>
</feature>
<name>A0ABQ6QJE8_9BACT</name>